<keyword evidence="3" id="KW-1185">Reference proteome</keyword>
<keyword evidence="1" id="KW-0175">Coiled coil</keyword>
<evidence type="ECO:0000313" key="3">
    <source>
        <dbReference type="Proteomes" id="UP000076023"/>
    </source>
</evidence>
<evidence type="ECO:0000256" key="1">
    <source>
        <dbReference type="SAM" id="Coils"/>
    </source>
</evidence>
<feature type="coiled-coil region" evidence="1">
    <location>
        <begin position="66"/>
        <end position="93"/>
    </location>
</feature>
<dbReference type="STRING" id="690879.TSACC_3666"/>
<dbReference type="AlphaFoldDB" id="A0A146GDH2"/>
<sequence>MIATLFIIREESGIEYEFPVEITTGKKGDLIATVSQDVEEKHWTTRYGGLELQHTGEYLYAEGDEIDLTDEEYAEAEDILAKLKSDFEREVRNLLGGGRVETKD</sequence>
<accession>A0A146GDH2</accession>
<organism evidence="2 3">
    <name type="scientific">Terrimicrobium sacchariphilum</name>
    <dbReference type="NCBI Taxonomy" id="690879"/>
    <lineage>
        <taxon>Bacteria</taxon>
        <taxon>Pseudomonadati</taxon>
        <taxon>Verrucomicrobiota</taxon>
        <taxon>Terrimicrobiia</taxon>
        <taxon>Terrimicrobiales</taxon>
        <taxon>Terrimicrobiaceae</taxon>
        <taxon>Terrimicrobium</taxon>
    </lineage>
</organism>
<name>A0A146GDH2_TERSA</name>
<dbReference type="EMBL" id="BDCO01000003">
    <property type="protein sequence ID" value="GAT35595.1"/>
    <property type="molecule type" value="Genomic_DNA"/>
</dbReference>
<gene>
    <name evidence="2" type="ORF">TSACC_3666</name>
</gene>
<protein>
    <submittedName>
        <fullName evidence="2">Uncharacterized protein</fullName>
    </submittedName>
</protein>
<reference evidence="3" key="1">
    <citation type="journal article" date="2017" name="Genome Announc.">
        <title>Draft Genome Sequence of Terrimicrobium sacchariphilum NM-5T, a Facultative Anaerobic Soil Bacterium of the Class Spartobacteria.</title>
        <authorList>
            <person name="Qiu Y.L."/>
            <person name="Tourlousse D.M."/>
            <person name="Matsuura N."/>
            <person name="Ohashi A."/>
            <person name="Sekiguchi Y."/>
        </authorList>
    </citation>
    <scope>NUCLEOTIDE SEQUENCE [LARGE SCALE GENOMIC DNA]</scope>
    <source>
        <strain evidence="3">NM-5</strain>
    </source>
</reference>
<comment type="caution">
    <text evidence="2">The sequence shown here is derived from an EMBL/GenBank/DDBJ whole genome shotgun (WGS) entry which is preliminary data.</text>
</comment>
<dbReference type="RefSeq" id="WP_075081393.1">
    <property type="nucleotide sequence ID" value="NZ_BDCO01000003.1"/>
</dbReference>
<dbReference type="InParanoid" id="A0A146GDH2"/>
<dbReference type="Proteomes" id="UP000076023">
    <property type="component" value="Unassembled WGS sequence"/>
</dbReference>
<evidence type="ECO:0000313" key="2">
    <source>
        <dbReference type="EMBL" id="GAT35595.1"/>
    </source>
</evidence>
<proteinExistence type="predicted"/>